<dbReference type="Pfam" id="PF00293">
    <property type="entry name" value="NUDIX"/>
    <property type="match status" value="1"/>
</dbReference>
<evidence type="ECO:0000313" key="3">
    <source>
        <dbReference type="Proteomes" id="UP000002518"/>
    </source>
</evidence>
<feature type="domain" description="Nudix hydrolase" evidence="1">
    <location>
        <begin position="6"/>
        <end position="139"/>
    </location>
</feature>
<dbReference type="STRING" id="272557.APE_0600"/>
<dbReference type="eggNOG" id="arCOG01072">
    <property type="taxonomic scope" value="Archaea"/>
</dbReference>
<sequence>MEPLGGPDSSVLALLWGSPTRVLLVRKRCAPGSPWACDLALPGGGVKRGEAPLEAAAREAWEEAWIPPAAVRPLASYCCEKTLTAGRRIHVVIAALQGPAEPRPAEEEVDAAIWAPLHIASAKPGPVRHPYRGVIEGLSLPGGLILWGATLRILRRILAMLQEGEVKLNTPQRHI</sequence>
<organism evidence="2 3">
    <name type="scientific">Aeropyrum pernix (strain ATCC 700893 / DSM 11879 / JCM 9820 / NBRC 100138 / K1)</name>
    <dbReference type="NCBI Taxonomy" id="272557"/>
    <lineage>
        <taxon>Archaea</taxon>
        <taxon>Thermoproteota</taxon>
        <taxon>Thermoprotei</taxon>
        <taxon>Desulfurococcales</taxon>
        <taxon>Desulfurococcaceae</taxon>
        <taxon>Aeropyrum</taxon>
    </lineage>
</organism>
<dbReference type="InterPro" id="IPR015797">
    <property type="entry name" value="NUDIX_hydrolase-like_dom_sf"/>
</dbReference>
<gene>
    <name evidence="2" type="ordered locus">APE_0600</name>
</gene>
<dbReference type="EMBL" id="BA000002">
    <property type="protein sequence ID" value="BAA79570.1"/>
    <property type="molecule type" value="Genomic_DNA"/>
</dbReference>
<dbReference type="KEGG" id="ape:APE_0600"/>
<protein>
    <recommendedName>
        <fullName evidence="1">Nudix hydrolase domain-containing protein</fullName>
    </recommendedName>
</protein>
<dbReference type="SUPFAM" id="SSF55811">
    <property type="entry name" value="Nudix"/>
    <property type="match status" value="1"/>
</dbReference>
<dbReference type="InterPro" id="IPR000086">
    <property type="entry name" value="NUDIX_hydrolase_dom"/>
</dbReference>
<dbReference type="EnsemblBacteria" id="BAA79570">
    <property type="protein sequence ID" value="BAA79570"/>
    <property type="gene ID" value="APE_0600"/>
</dbReference>
<dbReference type="PIR" id="B72646">
    <property type="entry name" value="B72646"/>
</dbReference>
<dbReference type="Proteomes" id="UP000002518">
    <property type="component" value="Chromosome"/>
</dbReference>
<dbReference type="PROSITE" id="PS51462">
    <property type="entry name" value="NUDIX"/>
    <property type="match status" value="1"/>
</dbReference>
<dbReference type="PANTHER" id="PTHR43736">
    <property type="entry name" value="ADP-RIBOSE PYROPHOSPHATASE"/>
    <property type="match status" value="1"/>
</dbReference>
<evidence type="ECO:0000259" key="1">
    <source>
        <dbReference type="PROSITE" id="PS51462"/>
    </source>
</evidence>
<dbReference type="AlphaFoldDB" id="Q9YEH6"/>
<dbReference type="Gene3D" id="3.90.79.10">
    <property type="entry name" value="Nucleoside Triphosphate Pyrophosphohydrolase"/>
    <property type="match status" value="1"/>
</dbReference>
<accession>Q9YEH6</accession>
<keyword evidence="3" id="KW-1185">Reference proteome</keyword>
<proteinExistence type="predicted"/>
<reference evidence="2 3" key="1">
    <citation type="journal article" date="1999" name="DNA Res.">
        <title>Complete genome sequence of an aerobic hyper-thermophilic crenarchaeon, Aeropyrum pernix K1.</title>
        <authorList>
            <person name="Kawarabayasi Y."/>
            <person name="Hino Y."/>
            <person name="Horikawa H."/>
            <person name="Yamazaki S."/>
            <person name="Haikawa Y."/>
            <person name="Jin-no K."/>
            <person name="Takahashi M."/>
            <person name="Sekine M."/>
            <person name="Baba S."/>
            <person name="Ankai A."/>
            <person name="Kosugi H."/>
            <person name="Hosoyama A."/>
            <person name="Fukui S."/>
            <person name="Nagai Y."/>
            <person name="Nishijima K."/>
            <person name="Nakazawa H."/>
            <person name="Takamiya M."/>
            <person name="Masuda S."/>
            <person name="Funahashi T."/>
            <person name="Tanaka T."/>
            <person name="Kudoh Y."/>
            <person name="Yamazaki J."/>
            <person name="Kushida N."/>
            <person name="Oguchi A."/>
            <person name="Aoki K."/>
            <person name="Kubota K."/>
            <person name="Nakamura Y."/>
            <person name="Nomura N."/>
            <person name="Sako Y."/>
            <person name="Kikuchi H."/>
        </authorList>
    </citation>
    <scope>NUCLEOTIDE SEQUENCE [LARGE SCALE GENOMIC DNA]</scope>
    <source>
        <strain evidence="3">ATCC 700893 / DSM 11879 / JCM 9820 / NBRC 100138 / K1</strain>
    </source>
</reference>
<dbReference type="PANTHER" id="PTHR43736:SF1">
    <property type="entry name" value="DIHYDRONEOPTERIN TRIPHOSPHATE DIPHOSPHATASE"/>
    <property type="match status" value="1"/>
</dbReference>
<evidence type="ECO:0000313" key="2">
    <source>
        <dbReference type="EMBL" id="BAA79570.1"/>
    </source>
</evidence>
<name>Q9YEH6_AERPE</name>